<reference evidence="5" key="1">
    <citation type="submission" date="2023-05" db="EMBL/GenBank/DDBJ databases">
        <title>Mariniplasma microaerophilum sp. nov., a novel anaerobic mollicute isolated from terrestrial mud volcano, Taman Peninsula, Russia.</title>
        <authorList>
            <person name="Khomyakova M.A."/>
            <person name="Merkel A.Y."/>
            <person name="Slobodkin A.I."/>
        </authorList>
    </citation>
    <scope>NUCLEOTIDE SEQUENCE</scope>
    <source>
        <strain evidence="5">M4Ah</strain>
    </source>
</reference>
<organism evidence="5 6">
    <name type="scientific">Peloplasma aerotolerans</name>
    <dbReference type="NCBI Taxonomy" id="3044389"/>
    <lineage>
        <taxon>Bacteria</taxon>
        <taxon>Bacillati</taxon>
        <taxon>Mycoplasmatota</taxon>
        <taxon>Mollicutes</taxon>
        <taxon>Acholeplasmatales</taxon>
        <taxon>Acholeplasmataceae</taxon>
        <taxon>Peloplasma</taxon>
    </lineage>
</organism>
<accession>A0AAW6U8D4</accession>
<evidence type="ECO:0000259" key="4">
    <source>
        <dbReference type="PROSITE" id="PS51186"/>
    </source>
</evidence>
<dbReference type="GO" id="GO:0005737">
    <property type="term" value="C:cytoplasm"/>
    <property type="evidence" value="ECO:0007669"/>
    <property type="project" value="TreeGrafter"/>
</dbReference>
<dbReference type="EC" id="2.-.-.-" evidence="5"/>
<keyword evidence="2" id="KW-0012">Acyltransferase</keyword>
<evidence type="ECO:0000313" key="6">
    <source>
        <dbReference type="Proteomes" id="UP001431532"/>
    </source>
</evidence>
<dbReference type="GO" id="GO:0008999">
    <property type="term" value="F:protein-N-terminal-alanine acetyltransferase activity"/>
    <property type="evidence" value="ECO:0007669"/>
    <property type="project" value="TreeGrafter"/>
</dbReference>
<name>A0AAW6U8D4_9MOLU</name>
<dbReference type="PANTHER" id="PTHR43792">
    <property type="entry name" value="GNAT FAMILY, PUTATIVE (AFU_ORTHOLOGUE AFUA_3G00765)-RELATED-RELATED"/>
    <property type="match status" value="1"/>
</dbReference>
<protein>
    <submittedName>
        <fullName evidence="5">GNAT family protein</fullName>
        <ecNumber evidence="5">2.-.-.-</ecNumber>
    </submittedName>
</protein>
<evidence type="ECO:0000313" key="5">
    <source>
        <dbReference type="EMBL" id="MDI6451944.1"/>
    </source>
</evidence>
<dbReference type="EMBL" id="JASCXW010000001">
    <property type="protein sequence ID" value="MDI6451944.1"/>
    <property type="molecule type" value="Genomic_DNA"/>
</dbReference>
<dbReference type="AlphaFoldDB" id="A0AAW6U8D4"/>
<dbReference type="Gene3D" id="3.40.630.30">
    <property type="match status" value="1"/>
</dbReference>
<dbReference type="SUPFAM" id="SSF55729">
    <property type="entry name" value="Acyl-CoA N-acyltransferases (Nat)"/>
    <property type="match status" value="1"/>
</dbReference>
<evidence type="ECO:0000256" key="1">
    <source>
        <dbReference type="ARBA" id="ARBA00022679"/>
    </source>
</evidence>
<evidence type="ECO:0000256" key="3">
    <source>
        <dbReference type="ARBA" id="ARBA00038502"/>
    </source>
</evidence>
<dbReference type="InterPro" id="IPR000182">
    <property type="entry name" value="GNAT_dom"/>
</dbReference>
<comment type="similarity">
    <text evidence="3">Belongs to the acetyltransferase family. RimJ subfamily.</text>
</comment>
<dbReference type="PANTHER" id="PTHR43792:SF8">
    <property type="entry name" value="[RIBOSOMAL PROTEIN US5]-ALANINE N-ACETYLTRANSFERASE"/>
    <property type="match status" value="1"/>
</dbReference>
<gene>
    <name evidence="5" type="ORF">QJ521_00075</name>
</gene>
<keyword evidence="6" id="KW-1185">Reference proteome</keyword>
<feature type="domain" description="N-acetyltransferase" evidence="4">
    <location>
        <begin position="9"/>
        <end position="172"/>
    </location>
</feature>
<dbReference type="Pfam" id="PF13302">
    <property type="entry name" value="Acetyltransf_3"/>
    <property type="match status" value="1"/>
</dbReference>
<dbReference type="RefSeq" id="WP_282838323.1">
    <property type="nucleotide sequence ID" value="NZ_JASCXW010000001.1"/>
</dbReference>
<dbReference type="InterPro" id="IPR051531">
    <property type="entry name" value="N-acetyltransferase"/>
</dbReference>
<evidence type="ECO:0000256" key="2">
    <source>
        <dbReference type="ARBA" id="ARBA00023315"/>
    </source>
</evidence>
<dbReference type="PROSITE" id="PS51186">
    <property type="entry name" value="GNAT"/>
    <property type="match status" value="1"/>
</dbReference>
<comment type="caution">
    <text evidence="5">The sequence shown here is derived from an EMBL/GenBank/DDBJ whole genome shotgun (WGS) entry which is preliminary data.</text>
</comment>
<dbReference type="Proteomes" id="UP001431532">
    <property type="component" value="Unassembled WGS sequence"/>
</dbReference>
<proteinExistence type="inferred from homology"/>
<dbReference type="InterPro" id="IPR016181">
    <property type="entry name" value="Acyl_CoA_acyltransferase"/>
</dbReference>
<keyword evidence="1 5" id="KW-0808">Transferase</keyword>
<sequence length="188" mass="21558">MKTLVSKRLILRDLNINDLVPFYSYARKPNIGPNAGWKPHTSIEESSKILKMMISDKEVWGIELKSTNQLIGTIGLHVRNFDNAVNNVKEVGYVLDDAYWGQGLMVEAVNAVLDYAFINQELDAVFCGHAKHNIQSKRVIEKTNFLYTHTEPRDHFDGTKVDIMMYELKRLDYLGGKVNDKSKNEIRL</sequence>